<proteinExistence type="predicted"/>
<dbReference type="AlphaFoldDB" id="A0A5S6R536"/>
<dbReference type="WBParaSite" id="TMUE_3000014625.2">
    <property type="protein sequence ID" value="TMUE_3000014625.2"/>
    <property type="gene ID" value="WBGene00292429"/>
</dbReference>
<reference evidence="2" key="2">
    <citation type="submission" date="2019-12" db="UniProtKB">
        <authorList>
            <consortium name="WormBaseParasite"/>
        </authorList>
    </citation>
    <scope>IDENTIFICATION</scope>
</reference>
<evidence type="ECO:0000313" key="1">
    <source>
        <dbReference type="Proteomes" id="UP000046395"/>
    </source>
</evidence>
<name>A0A5S6R536_TRIMR</name>
<accession>A0A5S6R536</accession>
<evidence type="ECO:0000313" key="2">
    <source>
        <dbReference type="WBParaSite" id="TMUE_3000014625.1"/>
    </source>
</evidence>
<protein>
    <submittedName>
        <fullName evidence="2">Transcription cofactor vestigial-like protein 4</fullName>
    </submittedName>
</protein>
<organism evidence="1 2">
    <name type="scientific">Trichuris muris</name>
    <name type="common">Mouse whipworm</name>
    <dbReference type="NCBI Taxonomy" id="70415"/>
    <lineage>
        <taxon>Eukaryota</taxon>
        <taxon>Metazoa</taxon>
        <taxon>Ecdysozoa</taxon>
        <taxon>Nematoda</taxon>
        <taxon>Enoplea</taxon>
        <taxon>Dorylaimia</taxon>
        <taxon>Trichinellida</taxon>
        <taxon>Trichuridae</taxon>
        <taxon>Trichuris</taxon>
    </lineage>
</organism>
<dbReference type="WBParaSite" id="TMUE_3000014625.1">
    <property type="protein sequence ID" value="TMUE_3000014625.1"/>
    <property type="gene ID" value="WBGene00292429"/>
</dbReference>
<dbReference type="Proteomes" id="UP000046395">
    <property type="component" value="Unassembled WGS sequence"/>
</dbReference>
<dbReference type="InterPro" id="IPR006627">
    <property type="entry name" value="TDU_repeat"/>
</dbReference>
<keyword evidence="1" id="KW-1185">Reference proteome</keyword>
<dbReference type="SMART" id="SM00711">
    <property type="entry name" value="TDU"/>
    <property type="match status" value="2"/>
</dbReference>
<sequence length="85" mass="9389">MPLDLSRKGGQADTANCRPSVIKSQEVFELPDVDEHFRKSLSFTPQQINAEAKVDDHFARALGEVWWALKAKMDDADTTDAGSPS</sequence>
<reference evidence="1" key="1">
    <citation type="submission" date="2014-03" db="EMBL/GenBank/DDBJ databases">
        <title>The whipworm genome and dual-species transcriptomics of an intimate host-pathogen interaction.</title>
        <authorList>
            <person name="Foth B.J."/>
            <person name="Tsai I.J."/>
            <person name="Reid A.J."/>
            <person name="Bancroft A.J."/>
            <person name="Nichol S."/>
            <person name="Tracey A."/>
            <person name="Holroyd N."/>
            <person name="Cotton J.A."/>
            <person name="Stanley E.J."/>
            <person name="Zarowiecki M."/>
            <person name="Liu J.Z."/>
            <person name="Huckvale T."/>
            <person name="Cooper P.J."/>
            <person name="Grencis R.K."/>
            <person name="Berriman M."/>
        </authorList>
    </citation>
    <scope>NUCLEOTIDE SEQUENCE [LARGE SCALE GENOMIC DNA]</scope>
    <source>
        <strain evidence="1">Edinburgh</strain>
    </source>
</reference>